<dbReference type="Gene3D" id="3.40.50.2000">
    <property type="entry name" value="Glycogen Phosphorylase B"/>
    <property type="match status" value="2"/>
</dbReference>
<dbReference type="InterPro" id="IPR035595">
    <property type="entry name" value="UDP_glycos_trans_CS"/>
</dbReference>
<proteinExistence type="inferred from homology"/>
<dbReference type="EC" id="2.4.1.17" evidence="8"/>
<name>A0AAD9BY20_DISEL</name>
<protein>
    <recommendedName>
        <fullName evidence="8">UDP-glucuronosyltransferase</fullName>
        <ecNumber evidence="8">2.4.1.17</ecNumber>
    </recommendedName>
</protein>
<keyword evidence="2 7" id="KW-0328">Glycosyltransferase</keyword>
<feature type="chain" id="PRO_5041780236" description="UDP-glucuronosyltransferase" evidence="8">
    <location>
        <begin position="26"/>
        <end position="531"/>
    </location>
</feature>
<feature type="signal peptide" evidence="8">
    <location>
        <begin position="1"/>
        <end position="25"/>
    </location>
</feature>
<dbReference type="GO" id="GO:0015020">
    <property type="term" value="F:glucuronosyltransferase activity"/>
    <property type="evidence" value="ECO:0007669"/>
    <property type="project" value="UniProtKB-EC"/>
</dbReference>
<comment type="catalytic activity">
    <reaction evidence="8">
        <text>glucuronate acceptor + UDP-alpha-D-glucuronate = acceptor beta-D-glucuronoside + UDP + H(+)</text>
        <dbReference type="Rhea" id="RHEA:21032"/>
        <dbReference type="ChEBI" id="CHEBI:15378"/>
        <dbReference type="ChEBI" id="CHEBI:58052"/>
        <dbReference type="ChEBI" id="CHEBI:58223"/>
        <dbReference type="ChEBI" id="CHEBI:132367"/>
        <dbReference type="ChEBI" id="CHEBI:132368"/>
        <dbReference type="EC" id="2.4.1.17"/>
    </reaction>
</comment>
<evidence type="ECO:0000256" key="8">
    <source>
        <dbReference type="RuleBase" id="RU362059"/>
    </source>
</evidence>
<evidence type="ECO:0000256" key="5">
    <source>
        <dbReference type="ARBA" id="ARBA00022989"/>
    </source>
</evidence>
<keyword evidence="6 8" id="KW-0472">Membrane</keyword>
<evidence type="ECO:0000256" key="3">
    <source>
        <dbReference type="ARBA" id="ARBA00022679"/>
    </source>
</evidence>
<dbReference type="Pfam" id="PF00201">
    <property type="entry name" value="UDPGT"/>
    <property type="match status" value="1"/>
</dbReference>
<gene>
    <name evidence="9" type="ORF">KUDE01_009891</name>
</gene>
<comment type="subcellular location">
    <subcellularLocation>
        <location evidence="8">Membrane</location>
        <topology evidence="8">Single-pass membrane protein</topology>
    </subcellularLocation>
</comment>
<keyword evidence="4 8" id="KW-0812">Transmembrane</keyword>
<keyword evidence="3 7" id="KW-0808">Transferase</keyword>
<dbReference type="GO" id="GO:0016020">
    <property type="term" value="C:membrane"/>
    <property type="evidence" value="ECO:0007669"/>
    <property type="project" value="UniProtKB-SubCell"/>
</dbReference>
<comment type="caution">
    <text evidence="9">The sequence shown here is derived from an EMBL/GenBank/DDBJ whole genome shotgun (WGS) entry which is preliminary data.</text>
</comment>
<dbReference type="FunFam" id="3.40.50.2000:FF:000001">
    <property type="entry name" value="UDP-glucuronosyltransferase"/>
    <property type="match status" value="1"/>
</dbReference>
<dbReference type="CDD" id="cd03784">
    <property type="entry name" value="GT1_Gtf-like"/>
    <property type="match status" value="1"/>
</dbReference>
<organism evidence="9 10">
    <name type="scientific">Dissostichus eleginoides</name>
    <name type="common">Patagonian toothfish</name>
    <name type="synonym">Dissostichus amissus</name>
    <dbReference type="NCBI Taxonomy" id="100907"/>
    <lineage>
        <taxon>Eukaryota</taxon>
        <taxon>Metazoa</taxon>
        <taxon>Chordata</taxon>
        <taxon>Craniata</taxon>
        <taxon>Vertebrata</taxon>
        <taxon>Euteleostomi</taxon>
        <taxon>Actinopterygii</taxon>
        <taxon>Neopterygii</taxon>
        <taxon>Teleostei</taxon>
        <taxon>Neoteleostei</taxon>
        <taxon>Acanthomorphata</taxon>
        <taxon>Eupercaria</taxon>
        <taxon>Perciformes</taxon>
        <taxon>Notothenioidei</taxon>
        <taxon>Nototheniidae</taxon>
        <taxon>Dissostichus</taxon>
    </lineage>
</organism>
<dbReference type="EMBL" id="JASDAP010000015">
    <property type="protein sequence ID" value="KAK1891062.1"/>
    <property type="molecule type" value="Genomic_DNA"/>
</dbReference>
<dbReference type="Proteomes" id="UP001228049">
    <property type="component" value="Unassembled WGS sequence"/>
</dbReference>
<evidence type="ECO:0000256" key="4">
    <source>
        <dbReference type="ARBA" id="ARBA00022692"/>
    </source>
</evidence>
<dbReference type="AlphaFoldDB" id="A0AAD9BY20"/>
<evidence type="ECO:0000256" key="2">
    <source>
        <dbReference type="ARBA" id="ARBA00022676"/>
    </source>
</evidence>
<keyword evidence="5 8" id="KW-1133">Transmembrane helix</keyword>
<dbReference type="SUPFAM" id="SSF53756">
    <property type="entry name" value="UDP-Glycosyltransferase/glycogen phosphorylase"/>
    <property type="match status" value="1"/>
</dbReference>
<evidence type="ECO:0000313" key="9">
    <source>
        <dbReference type="EMBL" id="KAK1891062.1"/>
    </source>
</evidence>
<evidence type="ECO:0000256" key="1">
    <source>
        <dbReference type="ARBA" id="ARBA00009995"/>
    </source>
</evidence>
<dbReference type="InterPro" id="IPR002213">
    <property type="entry name" value="UDP_glucos_trans"/>
</dbReference>
<evidence type="ECO:0000313" key="10">
    <source>
        <dbReference type="Proteomes" id="UP001228049"/>
    </source>
</evidence>
<dbReference type="PANTHER" id="PTHR48043:SF48">
    <property type="entry name" value="UDP GLUCURONOSYLTRANSFERASE 5 FAMILY, POLYPEPTIDE C2-RELATED"/>
    <property type="match status" value="1"/>
</dbReference>
<feature type="transmembrane region" description="Helical" evidence="8">
    <location>
        <begin position="496"/>
        <end position="519"/>
    </location>
</feature>
<evidence type="ECO:0000256" key="7">
    <source>
        <dbReference type="RuleBase" id="RU003718"/>
    </source>
</evidence>
<comment type="similarity">
    <text evidence="1 7">Belongs to the UDP-glycosyltransferase family.</text>
</comment>
<keyword evidence="10" id="KW-1185">Reference proteome</keyword>
<dbReference type="PROSITE" id="PS00375">
    <property type="entry name" value="UDPGT"/>
    <property type="match status" value="1"/>
</dbReference>
<dbReference type="PANTHER" id="PTHR48043">
    <property type="entry name" value="EG:EG0003.4 PROTEIN-RELATED"/>
    <property type="match status" value="1"/>
</dbReference>
<reference evidence="9" key="1">
    <citation type="submission" date="2023-04" db="EMBL/GenBank/DDBJ databases">
        <title>Chromosome-level genome of Chaenocephalus aceratus.</title>
        <authorList>
            <person name="Park H."/>
        </authorList>
    </citation>
    <scope>NUCLEOTIDE SEQUENCE</scope>
    <source>
        <strain evidence="9">DE</strain>
        <tissue evidence="9">Muscle</tissue>
    </source>
</reference>
<sequence>MPLYRNATSLLLLSFVCLSWRICHGGKILIVPLEGSHWVNMDIMIEALHSRGHSVDVVRTNKSWYIQDDSPHFNTITVPVTEAFNNDFINEILKKIFIIEREGSSVLSFASLQAEMFAAMFNMHRIMCKMATGMFKDKDLMNSLKESKYDLVLTDPAWGAGILLAHALKLPLVYNVRWITSGEGHRAIAPSPLSYVPLTGSGLSDEMTFFQRVKNFLFSLIWQAQDEFFIRPQYQAVCDKFFDPEVRYNDLLQGADLWLMRVDFVFEFPRPTMPNFVYIGGFQCKPAKPLPEHLEEFVQSSGEHGVIIMSLGTFVSELPADMTDKIAATFAKLPQKVIWRHKGDRPATLGKNTLIVDWMPQNDLLGHPKIKLFVAHGGTNGVQEAIYHSVPVVGIPVFFDQYDNLVRLKERGAAKILTLATVDKDNNFQDAIQDVLNEPSYRWNMQRLSRLHRDQPMKPLDTALFWIEFVMRHKGAAHLRTESYRLPWYSYHSVDVILFLVGAVLLVLFTFVFFIRFVCRKKSLKRKTSKK</sequence>
<dbReference type="FunFam" id="3.40.50.2000:FF:000203">
    <property type="entry name" value="UDP-glucuronosyltransferase"/>
    <property type="match status" value="1"/>
</dbReference>
<keyword evidence="8" id="KW-0732">Signal</keyword>
<evidence type="ECO:0000256" key="6">
    <source>
        <dbReference type="ARBA" id="ARBA00023136"/>
    </source>
</evidence>
<dbReference type="InterPro" id="IPR050271">
    <property type="entry name" value="UDP-glycosyltransferase"/>
</dbReference>
<accession>A0AAD9BY20</accession>